<dbReference type="RefSeq" id="YP_009130651.1">
    <property type="nucleotide sequence ID" value="NC_026815.1"/>
</dbReference>
<evidence type="ECO:0000256" key="5">
    <source>
        <dbReference type="ARBA" id="ARBA00022561"/>
    </source>
</evidence>
<dbReference type="EMBL" id="AB937988">
    <property type="protein sequence ID" value="BAR42272.1"/>
    <property type="molecule type" value="Genomic_DNA"/>
</dbReference>
<feature type="region of interest" description="Disordered" evidence="15">
    <location>
        <begin position="91"/>
        <end position="119"/>
    </location>
</feature>
<evidence type="ECO:0000313" key="19">
    <source>
        <dbReference type="Proteomes" id="UP000202827"/>
    </source>
</evidence>
<evidence type="ECO:0000256" key="8">
    <source>
        <dbReference type="ARBA" id="ARBA00022595"/>
    </source>
</evidence>
<dbReference type="Pfam" id="PF00740">
    <property type="entry name" value="VP1_2"/>
    <property type="match status" value="2"/>
</dbReference>
<evidence type="ECO:0000256" key="13">
    <source>
        <dbReference type="ARBA" id="ARBA00023296"/>
    </source>
</evidence>
<evidence type="ECO:0000256" key="10">
    <source>
        <dbReference type="ARBA" id="ARBA00022804"/>
    </source>
</evidence>
<protein>
    <recommendedName>
        <fullName evidence="3">Capsid protein VP1</fullName>
    </recommendedName>
    <alternativeName>
        <fullName evidence="14">Coat protein VP1</fullName>
    </alternativeName>
</protein>
<dbReference type="GO" id="GO:0005198">
    <property type="term" value="F:structural molecule activity"/>
    <property type="evidence" value="ECO:0007669"/>
    <property type="project" value="InterPro"/>
</dbReference>
<evidence type="ECO:0000256" key="11">
    <source>
        <dbReference type="ARBA" id="ARBA00022844"/>
    </source>
</evidence>
<keyword evidence="13" id="KW-1160">Virus entry into host cell</keyword>
<comment type="subcellular location">
    <subcellularLocation>
        <location evidence="1">Virion</location>
    </subcellularLocation>
</comment>
<keyword evidence="9" id="KW-1173">Viral penetration via permeabilization of host membrane</keyword>
<sequence>MPLLKGFKDGLTLPGYNYLGPGNSDFTKKPTNASDAAARKHDLAYGSYLKKGHNPYINFNNADKTFIKDTNQAKDWGGWLGNKFFKIKEHIAPKLPEEPPTKKPRPSTSKDPKYSWRHLKEGTKKPKPFWLFVNKARQKKSMDGGTSTDTQDEPNDAAATASNTGTTGGGGGGGSGVGHSTGNFDNRTDFRYENGEVTIICRATRLVHVKMSDSEEYRIFQTNNGDQFPPSTTRNEAGITINDSYHAECLTPWNLVNCNSWGCWMSPADFQHMSTICTEIDIQSLEQQIDNIVIKTVTTQGTGQEQIQLYNNDLTALLELALDKSNILPWTSDNGYLECLGYFPWRPSVPRPFRYYVNYFNAILIRPPTGPTTSGDYVRQRQGIQFDNVQFITVENHIPIELLRTGDSWYSGVYKFKCKPCCLSYHWQSSRHIGNPHPCVPPTDDTSLGQILAEGVTGWQWGNRASPIADATKVRDFHIGMSFPEWYVHYSSGGPVVNPGSSFSMLPFVPNGAPYDGVFNEGASRKIVFDYGHGNNDANTNTVWCPDVRSTGQTDWGPRNMIAGAIQNQYPQGQLNPNANDDNGYTTQQYTTNTFSPFTAVDSVGPIYPWGEIWTKKPNTEHQPTLSAQAPFICQDNAPGQLLVKLAPNYTDEVTMSGTQTKRIVTYATFWWSGVLVFKGKLRTPRQFNTYNMKIEQGYIERSEMIPNGIGNIELPGMHARYLPNFTM</sequence>
<keyword evidence="5" id="KW-0167">Capsid protein</keyword>
<dbReference type="GeneID" id="24092874"/>
<accession>A0A0E4B1Y8</accession>
<evidence type="ECO:0000256" key="4">
    <source>
        <dbReference type="ARBA" id="ARBA00022431"/>
    </source>
</evidence>
<evidence type="ECO:0000259" key="17">
    <source>
        <dbReference type="Pfam" id="PF08398"/>
    </source>
</evidence>
<feature type="domain" description="Phospholipase A2-like" evidence="17">
    <location>
        <begin position="10"/>
        <end position="88"/>
    </location>
</feature>
<dbReference type="GO" id="GO:0039615">
    <property type="term" value="C:T=1 icosahedral viral capsid"/>
    <property type="evidence" value="ECO:0007669"/>
    <property type="project" value="UniProtKB-KW"/>
</dbReference>
<dbReference type="InterPro" id="IPR013607">
    <property type="entry name" value="Phospholipase_A2-like"/>
</dbReference>
<keyword evidence="8" id="KW-1162">Viral penetration into host cytoplasm</keyword>
<feature type="region of interest" description="Disordered" evidence="15">
    <location>
        <begin position="140"/>
        <end position="182"/>
    </location>
</feature>
<dbReference type="GO" id="GO:0019062">
    <property type="term" value="P:virion attachment to host cell"/>
    <property type="evidence" value="ECO:0007669"/>
    <property type="project" value="UniProtKB-KW"/>
</dbReference>
<organism evidence="18 19">
    <name type="scientific">Protoparvovirus eulipotyphla1</name>
    <dbReference type="NCBI Taxonomy" id="3052712"/>
    <lineage>
        <taxon>Viruses</taxon>
        <taxon>Monodnaviria</taxon>
        <taxon>Shotokuvirae</taxon>
        <taxon>Cossaviricota</taxon>
        <taxon>Quintoviricetes</taxon>
        <taxon>Piccovirales</taxon>
        <taxon>Parvoviridae</taxon>
        <taxon>Parvovirinae</taxon>
        <taxon>Protoparvovirus</taxon>
    </lineage>
</organism>
<gene>
    <name evidence="18" type="primary">VP1</name>
</gene>
<dbReference type="GO" id="GO:0075512">
    <property type="term" value="P:clathrin-dependent endocytosis of virus by host cell"/>
    <property type="evidence" value="ECO:0007669"/>
    <property type="project" value="UniProtKB-KW"/>
</dbReference>
<proteinExistence type="inferred from homology"/>
<dbReference type="Pfam" id="PF08398">
    <property type="entry name" value="Phospholip_A2_4"/>
    <property type="match status" value="1"/>
</dbReference>
<dbReference type="Gene3D" id="2.170.30.10">
    <property type="entry name" value="Parvovirus coat protein VP1/VP2"/>
    <property type="match status" value="1"/>
</dbReference>
<evidence type="ECO:0000256" key="15">
    <source>
        <dbReference type="SAM" id="MobiDB-lite"/>
    </source>
</evidence>
<keyword evidence="12" id="KW-1164">Virus endocytosis by host</keyword>
<dbReference type="KEGG" id="vg:24092874"/>
<name>A0A0E4B1Y8_9VIRU</name>
<keyword evidence="11" id="KW-0946">Virion</keyword>
<evidence type="ECO:0000256" key="1">
    <source>
        <dbReference type="ARBA" id="ARBA00004328"/>
    </source>
</evidence>
<reference evidence="18 19" key="1">
    <citation type="journal article" date="2015" name="Emerg. Infect. Dis.">
        <title>Distinct Lineages of Bufavirus in Wild Shrews and Nonhuman Primates.</title>
        <authorList>
            <person name="Sasaki M."/>
            <person name="Orba Y."/>
            <person name="Anindita P.D."/>
            <person name="Ishii A."/>
            <person name="Ueno K."/>
            <person name="Hang'ombe B.M."/>
            <person name="Mweene A.S."/>
            <person name="Ito K."/>
            <person name="Sawa H."/>
        </authorList>
    </citation>
    <scope>NUCLEOTIDE SEQUENCE [LARGE SCALE GENOMIC DNA]</scope>
    <source>
        <strain evidence="18 19">ZM38</strain>
    </source>
</reference>
<evidence type="ECO:0000256" key="6">
    <source>
        <dbReference type="ARBA" id="ARBA00022570"/>
    </source>
</evidence>
<dbReference type="InterPro" id="IPR001403">
    <property type="entry name" value="Parvovirus_coat"/>
</dbReference>
<feature type="compositionally biased region" description="Basic and acidic residues" evidence="15">
    <location>
        <begin position="108"/>
        <end position="119"/>
    </location>
</feature>
<feature type="domain" description="Coat protein VP1/VP2 Parvovirus" evidence="16">
    <location>
        <begin position="469"/>
        <end position="691"/>
    </location>
</feature>
<feature type="compositionally biased region" description="Gly residues" evidence="15">
    <location>
        <begin position="166"/>
        <end position="179"/>
    </location>
</feature>
<keyword evidence="19" id="KW-1185">Reference proteome</keyword>
<dbReference type="GO" id="GO:0140267">
    <property type="term" value="P:symbiont entry into host cell via permeabilization of host membrane"/>
    <property type="evidence" value="ECO:0007669"/>
    <property type="project" value="UniProtKB-KW"/>
</dbReference>
<dbReference type="InterPro" id="IPR036952">
    <property type="entry name" value="VP1/VP2"/>
</dbReference>
<keyword evidence="7" id="KW-0945">Host-virus interaction</keyword>
<keyword evidence="6" id="KW-1165">Clathrin-mediated endocytosis of virus by host</keyword>
<keyword evidence="4" id="KW-1140">T=1 icosahedral capsid protein</keyword>
<evidence type="ECO:0000256" key="2">
    <source>
        <dbReference type="ARBA" id="ARBA00005398"/>
    </source>
</evidence>
<keyword evidence="10" id="KW-1161">Viral attachment to host cell</keyword>
<dbReference type="Proteomes" id="UP000202827">
    <property type="component" value="Segment"/>
</dbReference>
<dbReference type="InterPro" id="IPR016184">
    <property type="entry name" value="Capsid/spike_ssDNA_virus"/>
</dbReference>
<dbReference type="SUPFAM" id="SSF88645">
    <property type="entry name" value="ssDNA viruses"/>
    <property type="match status" value="1"/>
</dbReference>
<evidence type="ECO:0000256" key="9">
    <source>
        <dbReference type="ARBA" id="ARBA00022648"/>
    </source>
</evidence>
<comment type="similarity">
    <text evidence="2">Belongs to the parvoviridae capsid protein family.</text>
</comment>
<evidence type="ECO:0000256" key="3">
    <source>
        <dbReference type="ARBA" id="ARBA00018984"/>
    </source>
</evidence>
<evidence type="ECO:0000259" key="16">
    <source>
        <dbReference type="Pfam" id="PF00740"/>
    </source>
</evidence>
<feature type="compositionally biased region" description="Basic and acidic residues" evidence="15">
    <location>
        <begin position="91"/>
        <end position="101"/>
    </location>
</feature>
<evidence type="ECO:0000256" key="7">
    <source>
        <dbReference type="ARBA" id="ARBA00022581"/>
    </source>
</evidence>
<evidence type="ECO:0000256" key="14">
    <source>
        <dbReference type="ARBA" id="ARBA00030227"/>
    </source>
</evidence>
<feature type="domain" description="Coat protein VP1/VP2 Parvovirus" evidence="16">
    <location>
        <begin position="169"/>
        <end position="437"/>
    </location>
</feature>
<evidence type="ECO:0000313" key="18">
    <source>
        <dbReference type="EMBL" id="BAR42272.1"/>
    </source>
</evidence>
<evidence type="ECO:0000256" key="12">
    <source>
        <dbReference type="ARBA" id="ARBA00022890"/>
    </source>
</evidence>